<keyword evidence="1" id="KW-0732">Signal</keyword>
<dbReference type="EMBL" id="AVPF01000002">
    <property type="protein sequence ID" value="KGX91472.1"/>
    <property type="molecule type" value="Genomic_DNA"/>
</dbReference>
<evidence type="ECO:0000313" key="3">
    <source>
        <dbReference type="Proteomes" id="UP000030403"/>
    </source>
</evidence>
<dbReference type="RefSeq" id="WP_027445718.1">
    <property type="nucleotide sequence ID" value="NZ_AULJ01000013.1"/>
</dbReference>
<dbReference type="STRING" id="1385511.GCA_000425225_01373"/>
<reference evidence="2 3" key="1">
    <citation type="submission" date="2013-08" db="EMBL/GenBank/DDBJ databases">
        <authorList>
            <person name="Huang J."/>
            <person name="Wang G."/>
        </authorList>
    </citation>
    <scope>NUCLEOTIDE SEQUENCE [LARGE SCALE GENOMIC DNA]</scope>
    <source>
        <strain evidence="2 3">BH030004</strain>
    </source>
</reference>
<dbReference type="Proteomes" id="UP000030403">
    <property type="component" value="Unassembled WGS sequence"/>
</dbReference>
<dbReference type="InterPro" id="IPR054817">
    <property type="entry name" value="Glycosyl_F510_1955-like"/>
</dbReference>
<name>A0A0A5I6M5_9BACI</name>
<dbReference type="NCBIfam" id="NF045728">
    <property type="entry name" value="glycosyl_F510_1955"/>
    <property type="match status" value="1"/>
</dbReference>
<feature type="chain" id="PRO_5002011546" description="Sortilin N-terminal domain-containing protein" evidence="1">
    <location>
        <begin position="26"/>
        <end position="301"/>
    </location>
</feature>
<proteinExistence type="predicted"/>
<protein>
    <recommendedName>
        <fullName evidence="4">Sortilin N-terminal domain-containing protein</fullName>
    </recommendedName>
</protein>
<evidence type="ECO:0000256" key="1">
    <source>
        <dbReference type="SAM" id="SignalP"/>
    </source>
</evidence>
<dbReference type="OrthoDB" id="9764804at2"/>
<dbReference type="InterPro" id="IPR015943">
    <property type="entry name" value="WD40/YVTN_repeat-like_dom_sf"/>
</dbReference>
<dbReference type="eggNOG" id="COG4447">
    <property type="taxonomic scope" value="Bacteria"/>
</dbReference>
<evidence type="ECO:0000313" key="2">
    <source>
        <dbReference type="EMBL" id="KGX91472.1"/>
    </source>
</evidence>
<comment type="caution">
    <text evidence="2">The sequence shown here is derived from an EMBL/GenBank/DDBJ whole genome shotgun (WGS) entry which is preliminary data.</text>
</comment>
<dbReference type="AlphaFoldDB" id="A0A0A5I6M5"/>
<dbReference type="PROSITE" id="PS51257">
    <property type="entry name" value="PROKAR_LIPOPROTEIN"/>
    <property type="match status" value="1"/>
</dbReference>
<keyword evidence="3" id="KW-1185">Reference proteome</keyword>
<dbReference type="SUPFAM" id="SSF110296">
    <property type="entry name" value="Oligoxyloglucan reducing end-specific cellobiohydrolase"/>
    <property type="match status" value="1"/>
</dbReference>
<evidence type="ECO:0008006" key="4">
    <source>
        <dbReference type="Google" id="ProtNLM"/>
    </source>
</evidence>
<gene>
    <name evidence="2" type="ORF">N783_07910</name>
</gene>
<feature type="signal peptide" evidence="1">
    <location>
        <begin position="1"/>
        <end position="25"/>
    </location>
</feature>
<accession>A0A0A5I6M5</accession>
<organism evidence="2 3">
    <name type="scientific">Pontibacillus marinus BH030004 = DSM 16465</name>
    <dbReference type="NCBI Taxonomy" id="1385511"/>
    <lineage>
        <taxon>Bacteria</taxon>
        <taxon>Bacillati</taxon>
        <taxon>Bacillota</taxon>
        <taxon>Bacilli</taxon>
        <taxon>Bacillales</taxon>
        <taxon>Bacillaceae</taxon>
        <taxon>Pontibacillus</taxon>
    </lineage>
</organism>
<sequence length="301" mass="33256">MRQKITLLSVLLSILLLGACGQSNQSDEEFLTEFDGKLEHVHGIGYMGEKGIAFASHDGLKFYKDKKWNATTKQNNDYMGFNVVDKGFYTSGHPGKGSKLPNPLGIQKSTDGGKTLSDVAFEGDFDFHSMGVGDINHAIYVFNGHGNSQLSSGLHKTLDEGSSWERVKGEGIKGEIVGLAVHPTNEKMVAVSTKNGVYLSKDGGEIFSPLEENLNGTAVYFSENKLWYGTFHSKPKLTSYDLEEETKESITLPKLEQDAVAFFDKKQNTDEMVIYTYQNHAFITKNKGEKWSQIVTSGSID</sequence>
<dbReference type="Gene3D" id="2.130.10.10">
    <property type="entry name" value="YVTN repeat-like/Quinoprotein amine dehydrogenase"/>
    <property type="match status" value="1"/>
</dbReference>